<dbReference type="EMBL" id="AZEZ01000003">
    <property type="protein sequence ID" value="KRL45978.1"/>
    <property type="molecule type" value="Genomic_DNA"/>
</dbReference>
<reference evidence="1 2" key="1">
    <citation type="journal article" date="2015" name="Genome Announc.">
        <title>Expanding the biotechnology potential of lactobacilli through comparative genomics of 213 strains and associated genera.</title>
        <authorList>
            <person name="Sun Z."/>
            <person name="Harris H.M."/>
            <person name="McCann A."/>
            <person name="Guo C."/>
            <person name="Argimon S."/>
            <person name="Zhang W."/>
            <person name="Yang X."/>
            <person name="Jeffery I.B."/>
            <person name="Cooney J.C."/>
            <person name="Kagawa T.F."/>
            <person name="Liu W."/>
            <person name="Song Y."/>
            <person name="Salvetti E."/>
            <person name="Wrobel A."/>
            <person name="Rasinkangas P."/>
            <person name="Parkhill J."/>
            <person name="Rea M.C."/>
            <person name="O'Sullivan O."/>
            <person name="Ritari J."/>
            <person name="Douillard F.P."/>
            <person name="Paul Ross R."/>
            <person name="Yang R."/>
            <person name="Briner A.E."/>
            <person name="Felis G.E."/>
            <person name="de Vos W.M."/>
            <person name="Barrangou R."/>
            <person name="Klaenhammer T.R."/>
            <person name="Caufield P.W."/>
            <person name="Cui Y."/>
            <person name="Zhang H."/>
            <person name="O'Toole P.W."/>
        </authorList>
    </citation>
    <scope>NUCLEOTIDE SEQUENCE [LARGE SCALE GENOMIC DNA]</scope>
    <source>
        <strain evidence="1 2">DSM 14500</strain>
    </source>
</reference>
<comment type="caution">
    <text evidence="1">The sequence shown here is derived from an EMBL/GenBank/DDBJ whole genome shotgun (WGS) entry which is preliminary data.</text>
</comment>
<organism evidence="1 2">
    <name type="scientific">Companilactobacillus mindensis DSM 14500</name>
    <dbReference type="NCBI Taxonomy" id="1423770"/>
    <lineage>
        <taxon>Bacteria</taxon>
        <taxon>Bacillati</taxon>
        <taxon>Bacillota</taxon>
        <taxon>Bacilli</taxon>
        <taxon>Lactobacillales</taxon>
        <taxon>Lactobacillaceae</taxon>
        <taxon>Companilactobacillus</taxon>
    </lineage>
</organism>
<sequence length="66" mass="7982">MNYKKIYSNFIESIFEEHNKDIEATISYINTNQAKIYEWKPEFKEAKRHLTAGEKNDIIWKIITPF</sequence>
<gene>
    <name evidence="1" type="ORF">FD29_GL001735</name>
</gene>
<keyword evidence="2" id="KW-1185">Reference proteome</keyword>
<dbReference type="OrthoDB" id="2298736at2"/>
<dbReference type="RefSeq" id="WP_057886997.1">
    <property type="nucleotide sequence ID" value="NZ_AZEZ01000003.1"/>
</dbReference>
<dbReference type="AlphaFoldDB" id="A0A0R1QTZ4"/>
<evidence type="ECO:0000313" key="2">
    <source>
        <dbReference type="Proteomes" id="UP000050872"/>
    </source>
</evidence>
<evidence type="ECO:0000313" key="1">
    <source>
        <dbReference type="EMBL" id="KRL45978.1"/>
    </source>
</evidence>
<dbReference type="PATRIC" id="fig|1423770.3.peg.1776"/>
<proteinExistence type="predicted"/>
<dbReference type="Proteomes" id="UP000050872">
    <property type="component" value="Unassembled WGS sequence"/>
</dbReference>
<accession>A0A0R1QTZ4</accession>
<protein>
    <submittedName>
        <fullName evidence="1">Uncharacterized protein</fullName>
    </submittedName>
</protein>
<name>A0A0R1QTZ4_9LACO</name>
<dbReference type="STRING" id="1423770.FD29_GL001735"/>